<evidence type="ECO:0000259" key="5">
    <source>
        <dbReference type="Pfam" id="PF01048"/>
    </source>
</evidence>
<dbReference type="AlphaFoldDB" id="A0A067QPR2"/>
<organism evidence="6 7">
    <name type="scientific">Zootermopsis nevadensis</name>
    <name type="common">Dampwood termite</name>
    <dbReference type="NCBI Taxonomy" id="136037"/>
    <lineage>
        <taxon>Eukaryota</taxon>
        <taxon>Metazoa</taxon>
        <taxon>Ecdysozoa</taxon>
        <taxon>Arthropoda</taxon>
        <taxon>Hexapoda</taxon>
        <taxon>Insecta</taxon>
        <taxon>Pterygota</taxon>
        <taxon>Neoptera</taxon>
        <taxon>Polyneoptera</taxon>
        <taxon>Dictyoptera</taxon>
        <taxon>Blattodea</taxon>
        <taxon>Blattoidea</taxon>
        <taxon>Termitoidae</taxon>
        <taxon>Termopsidae</taxon>
        <taxon>Zootermopsis</taxon>
    </lineage>
</organism>
<keyword evidence="1 4" id="KW-0328">Glycosyltransferase</keyword>
<feature type="binding site" evidence="4">
    <location>
        <position position="14"/>
    </location>
    <ligand>
        <name>phosphate</name>
        <dbReference type="ChEBI" id="CHEBI:43474"/>
    </ligand>
</feature>
<dbReference type="OMA" id="ADPFCPE"/>
<dbReference type="EMBL" id="KK853153">
    <property type="protein sequence ID" value="KDR10549.1"/>
    <property type="molecule type" value="Genomic_DNA"/>
</dbReference>
<feature type="binding site" evidence="4">
    <location>
        <begin position="56"/>
        <end position="57"/>
    </location>
    <ligand>
        <name>phosphate</name>
        <dbReference type="ChEBI" id="CHEBI:43474"/>
    </ligand>
</feature>
<dbReference type="GO" id="GO:0005829">
    <property type="term" value="C:cytosol"/>
    <property type="evidence" value="ECO:0007669"/>
    <property type="project" value="TreeGrafter"/>
</dbReference>
<dbReference type="InterPro" id="IPR018099">
    <property type="entry name" value="Purine_phosphorylase-2_CS"/>
</dbReference>
<gene>
    <name evidence="6" type="ORF">L798_15258</name>
</gene>
<dbReference type="PANTHER" id="PTHR42679:SF2">
    <property type="entry name" value="S-METHYL-5'-THIOADENOSINE PHOSPHORYLASE"/>
    <property type="match status" value="1"/>
</dbReference>
<feature type="site" description="Important for substrate specificity" evidence="4">
    <location>
        <position position="174"/>
    </location>
</feature>
<dbReference type="InParanoid" id="A0A067QPR2"/>
<comment type="subcellular location">
    <subcellularLocation>
        <location evidence="4">Cytoplasm</location>
    </subcellularLocation>
    <subcellularLocation>
        <location evidence="4">Nucleus</location>
    </subcellularLocation>
</comment>
<evidence type="ECO:0000256" key="1">
    <source>
        <dbReference type="ARBA" id="ARBA00022676"/>
    </source>
</evidence>
<dbReference type="CDD" id="cd09010">
    <property type="entry name" value="MTAP_SsMTAPII_like_MTIP"/>
    <property type="match status" value="1"/>
</dbReference>
<comment type="similarity">
    <text evidence="4">Belongs to the PNP/MTAP phosphorylase family. MTAP subfamily.</text>
</comment>
<sequence>MGKYHIKIGIIGGTGLDDPNILENRKETPVTTPFGSPSDVLLEGKIDGIDCVLLARHGRKHTISPSNVNYRANIWALKEAGCTHVLASTACGSLQEEIKPGDLVLIRSFIDRTTARIQTFYDGTQNALPGVCHIPVEPAYCPSTTEVVAESAKSLKLKIHPVVTCVTIEGPRFSSLAESKLYRLWGADIVNMTSVPEVVLAKEAGLCYAAIGLVTDYDCWRDTGNKVCVDEVMRNFKSNVQRLIALLKYIIPVIANEDWDKVIDSAKVSRMDPLANTL</sequence>
<feature type="binding site" evidence="4">
    <location>
        <position position="192"/>
    </location>
    <ligand>
        <name>substrate</name>
    </ligand>
</feature>
<comment type="function">
    <text evidence="4">Catalyzes the reversible phosphorylation of S-methyl-5'-thioadenosine (MTA) to adenine and 5-methylthioribose-1-phosphate. Involved in the breakdown of MTA, a major by-product of polyamine biosynthesis. Responsible for the first step in the methionine salvage pathway after MTA has been generated from S-adenosylmethionine. Has broad substrate specificity with 6-aminopurine nucleosides as preferred substrates.</text>
</comment>
<dbReference type="FunCoup" id="A0A067QPR2">
    <property type="interactions" value="1255"/>
</dbReference>
<proteinExistence type="inferred from homology"/>
<feature type="domain" description="Nucleoside phosphorylase" evidence="5">
    <location>
        <begin position="7"/>
        <end position="251"/>
    </location>
</feature>
<dbReference type="InterPro" id="IPR000845">
    <property type="entry name" value="Nucleoside_phosphorylase_d"/>
</dbReference>
<dbReference type="PROSITE" id="PS01240">
    <property type="entry name" value="PNP_MTAP_2"/>
    <property type="match status" value="1"/>
</dbReference>
<dbReference type="Pfam" id="PF01048">
    <property type="entry name" value="PNP_UDP_1"/>
    <property type="match status" value="1"/>
</dbReference>
<dbReference type="GO" id="GO:0019509">
    <property type="term" value="P:L-methionine salvage from methylthioadenosine"/>
    <property type="evidence" value="ECO:0007669"/>
    <property type="project" value="UniProtKB-UniRule"/>
</dbReference>
<dbReference type="GO" id="GO:0005634">
    <property type="term" value="C:nucleus"/>
    <property type="evidence" value="ECO:0007669"/>
    <property type="project" value="UniProtKB-SubCell"/>
</dbReference>
<name>A0A067QPR2_ZOONE</name>
<dbReference type="NCBIfam" id="TIGR01694">
    <property type="entry name" value="MTAP"/>
    <property type="match status" value="1"/>
</dbReference>
<keyword evidence="7" id="KW-1185">Reference proteome</keyword>
<comment type="catalytic activity">
    <reaction evidence="4">
        <text>S-methyl-5'-thioadenosine + phosphate = 5-(methylsulfanyl)-alpha-D-ribose 1-phosphate + adenine</text>
        <dbReference type="Rhea" id="RHEA:11852"/>
        <dbReference type="ChEBI" id="CHEBI:16708"/>
        <dbReference type="ChEBI" id="CHEBI:17509"/>
        <dbReference type="ChEBI" id="CHEBI:43474"/>
        <dbReference type="ChEBI" id="CHEBI:58533"/>
        <dbReference type="EC" id="2.4.2.28"/>
    </reaction>
</comment>
<evidence type="ECO:0000256" key="2">
    <source>
        <dbReference type="ARBA" id="ARBA00022679"/>
    </source>
</evidence>
<keyword evidence="3 4" id="KW-0660">Purine salvage</keyword>
<evidence type="ECO:0000256" key="4">
    <source>
        <dbReference type="HAMAP-Rule" id="MF_03155"/>
    </source>
</evidence>
<comment type="pathway">
    <text evidence="4">Amino-acid biosynthesis; L-methionine biosynthesis via salvage pathway; S-methyl-5-thio-alpha-D-ribose 1-phosphate from S-methyl-5'-thioadenosine (phosphorylase route): step 1/1.</text>
</comment>
<evidence type="ECO:0000256" key="3">
    <source>
        <dbReference type="ARBA" id="ARBA00022726"/>
    </source>
</evidence>
<keyword evidence="4" id="KW-0963">Cytoplasm</keyword>
<dbReference type="PANTHER" id="PTHR42679">
    <property type="entry name" value="S-METHYL-5'-THIOADENOSINE PHOSPHORYLASE"/>
    <property type="match status" value="1"/>
</dbReference>
<accession>A0A067QPR2</accession>
<dbReference type="HAMAP" id="MF_01963">
    <property type="entry name" value="MTAP"/>
    <property type="match status" value="1"/>
</dbReference>
<evidence type="ECO:0000313" key="6">
    <source>
        <dbReference type="EMBL" id="KDR10549.1"/>
    </source>
</evidence>
<dbReference type="Gene3D" id="3.40.50.1580">
    <property type="entry name" value="Nucleoside phosphorylase domain"/>
    <property type="match status" value="1"/>
</dbReference>
<dbReference type="eggNOG" id="KOG3985">
    <property type="taxonomic scope" value="Eukaryota"/>
</dbReference>
<keyword evidence="2 4" id="KW-0808">Transferase</keyword>
<comment type="subunit">
    <text evidence="4">Homotrimer.</text>
</comment>
<dbReference type="InterPro" id="IPR010044">
    <property type="entry name" value="MTAP"/>
</dbReference>
<feature type="binding site" evidence="4">
    <location>
        <begin position="216"/>
        <end position="218"/>
    </location>
    <ligand>
        <name>substrate</name>
    </ligand>
</feature>
<keyword evidence="4" id="KW-0539">Nucleus</keyword>
<protein>
    <recommendedName>
        <fullName evidence="4">S-methyl-5'-thioadenosine phosphorylase</fullName>
        <ecNumber evidence="4">2.4.2.28</ecNumber>
    </recommendedName>
    <alternativeName>
        <fullName evidence="4">5'-methylthioadenosine phosphorylase</fullName>
        <shortName evidence="4">MTA phosphorylase</shortName>
        <shortName evidence="4">MTAP</shortName>
        <shortName evidence="4">MTAPase</shortName>
    </alternativeName>
</protein>
<dbReference type="GO" id="GO:0017061">
    <property type="term" value="F:S-methyl-5-thioadenosine phosphorylase activity"/>
    <property type="evidence" value="ECO:0007669"/>
    <property type="project" value="UniProtKB-UniRule"/>
</dbReference>
<dbReference type="UniPathway" id="UPA00904">
    <property type="reaction ID" value="UER00873"/>
</dbReference>
<dbReference type="STRING" id="136037.A0A067QPR2"/>
<feature type="binding site" evidence="4">
    <location>
        <position position="193"/>
    </location>
    <ligand>
        <name>phosphate</name>
        <dbReference type="ChEBI" id="CHEBI:43474"/>
    </ligand>
</feature>
<dbReference type="GO" id="GO:0006166">
    <property type="term" value="P:purine ribonucleoside salvage"/>
    <property type="evidence" value="ECO:0007669"/>
    <property type="project" value="UniProtKB-KW"/>
</dbReference>
<evidence type="ECO:0000313" key="7">
    <source>
        <dbReference type="Proteomes" id="UP000027135"/>
    </source>
</evidence>
<dbReference type="SUPFAM" id="SSF53167">
    <property type="entry name" value="Purine and uridine phosphorylases"/>
    <property type="match status" value="1"/>
</dbReference>
<feature type="binding site" evidence="4">
    <location>
        <begin position="89"/>
        <end position="90"/>
    </location>
    <ligand>
        <name>phosphate</name>
        <dbReference type="ChEBI" id="CHEBI:43474"/>
    </ligand>
</feature>
<dbReference type="EC" id="2.4.2.28" evidence="4"/>
<reference evidence="6 7" key="1">
    <citation type="journal article" date="2014" name="Nat. Commun.">
        <title>Molecular traces of alternative social organization in a termite genome.</title>
        <authorList>
            <person name="Terrapon N."/>
            <person name="Li C."/>
            <person name="Robertson H.M."/>
            <person name="Ji L."/>
            <person name="Meng X."/>
            <person name="Booth W."/>
            <person name="Chen Z."/>
            <person name="Childers C.P."/>
            <person name="Glastad K.M."/>
            <person name="Gokhale K."/>
            <person name="Gowin J."/>
            <person name="Gronenberg W."/>
            <person name="Hermansen R.A."/>
            <person name="Hu H."/>
            <person name="Hunt B.G."/>
            <person name="Huylmans A.K."/>
            <person name="Khalil S.M."/>
            <person name="Mitchell R.D."/>
            <person name="Munoz-Torres M.C."/>
            <person name="Mustard J.A."/>
            <person name="Pan H."/>
            <person name="Reese J.T."/>
            <person name="Scharf M.E."/>
            <person name="Sun F."/>
            <person name="Vogel H."/>
            <person name="Xiao J."/>
            <person name="Yang W."/>
            <person name="Yang Z."/>
            <person name="Yang Z."/>
            <person name="Zhou J."/>
            <person name="Zhu J."/>
            <person name="Brent C.S."/>
            <person name="Elsik C.G."/>
            <person name="Goodisman M.A."/>
            <person name="Liberles D.A."/>
            <person name="Roe R.M."/>
            <person name="Vargo E.L."/>
            <person name="Vilcinskas A."/>
            <person name="Wang J."/>
            <person name="Bornberg-Bauer E."/>
            <person name="Korb J."/>
            <person name="Zhang G."/>
            <person name="Liebig J."/>
        </authorList>
    </citation>
    <scope>NUCLEOTIDE SEQUENCE [LARGE SCALE GENOMIC DNA]</scope>
    <source>
        <tissue evidence="6">Whole organism</tissue>
    </source>
</reference>
<feature type="site" description="Important for substrate specificity" evidence="4">
    <location>
        <position position="229"/>
    </location>
</feature>
<dbReference type="Proteomes" id="UP000027135">
    <property type="component" value="Unassembled WGS sequence"/>
</dbReference>
<dbReference type="InterPro" id="IPR035994">
    <property type="entry name" value="Nucleoside_phosphorylase_sf"/>
</dbReference>